<evidence type="ECO:0000313" key="4">
    <source>
        <dbReference type="Proteomes" id="UP000800036"/>
    </source>
</evidence>
<name>A0A6A5VJ31_9PLEO</name>
<dbReference type="Proteomes" id="UP000800036">
    <property type="component" value="Unassembled WGS sequence"/>
</dbReference>
<dbReference type="OrthoDB" id="5429716at2759"/>
<evidence type="ECO:0000313" key="3">
    <source>
        <dbReference type="EMBL" id="KAF1973377.1"/>
    </source>
</evidence>
<organism evidence="3 4">
    <name type="scientific">Bimuria novae-zelandiae CBS 107.79</name>
    <dbReference type="NCBI Taxonomy" id="1447943"/>
    <lineage>
        <taxon>Eukaryota</taxon>
        <taxon>Fungi</taxon>
        <taxon>Dikarya</taxon>
        <taxon>Ascomycota</taxon>
        <taxon>Pezizomycotina</taxon>
        <taxon>Dothideomycetes</taxon>
        <taxon>Pleosporomycetidae</taxon>
        <taxon>Pleosporales</taxon>
        <taxon>Massarineae</taxon>
        <taxon>Didymosphaeriaceae</taxon>
        <taxon>Bimuria</taxon>
    </lineage>
</organism>
<feature type="transmembrane region" description="Helical" evidence="2">
    <location>
        <begin position="222"/>
        <end position="243"/>
    </location>
</feature>
<dbReference type="EMBL" id="ML976681">
    <property type="protein sequence ID" value="KAF1973377.1"/>
    <property type="molecule type" value="Genomic_DNA"/>
</dbReference>
<feature type="region of interest" description="Disordered" evidence="1">
    <location>
        <begin position="178"/>
        <end position="216"/>
    </location>
</feature>
<keyword evidence="4" id="KW-1185">Reference proteome</keyword>
<dbReference type="AlphaFoldDB" id="A0A6A5VJ31"/>
<feature type="compositionally biased region" description="Low complexity" evidence="1">
    <location>
        <begin position="178"/>
        <end position="207"/>
    </location>
</feature>
<evidence type="ECO:0000256" key="2">
    <source>
        <dbReference type="SAM" id="Phobius"/>
    </source>
</evidence>
<keyword evidence="2" id="KW-0472">Membrane</keyword>
<evidence type="ECO:0008006" key="5">
    <source>
        <dbReference type="Google" id="ProtNLM"/>
    </source>
</evidence>
<evidence type="ECO:0000256" key="1">
    <source>
        <dbReference type="SAM" id="MobiDB-lite"/>
    </source>
</evidence>
<gene>
    <name evidence="3" type="ORF">BU23DRAFT_568385</name>
</gene>
<keyword evidence="2" id="KW-1133">Transmembrane helix</keyword>
<sequence length="361" mass="37363">MTTTTPRSLQIPWSTPWATPPPSSCSTLVVASSTAAYGATCNFAEEEKGSVTNSPLNTACLPWLAQTATPASNAFYSPATACPPSWSAVATATSGRDQWIDGETALSCCPNGFEDGSGGTCRPASTGTFPVIECGEADAEENEFSTYTGASWPTSAPVNVPALQLRFQASDIGSASATVSSSTVGSSTASSSISTLTGSTSPSSDSTNRGESRGGLSTGAKAAIGTVVPLAVIIIALAAFFLLRRRKNKKTTGMHDSAFVEIKDYPEPKTNIVQPNVGSTRGTATHETPEWNAELEATEAERRGEPVPAFDAAQSPVSELGGVARKPRKLVPAVELDGTPVASEMDVSPYMAYKPPLGRDA</sequence>
<accession>A0A6A5VJ31</accession>
<reference evidence="3" key="1">
    <citation type="journal article" date="2020" name="Stud. Mycol.">
        <title>101 Dothideomycetes genomes: a test case for predicting lifestyles and emergence of pathogens.</title>
        <authorList>
            <person name="Haridas S."/>
            <person name="Albert R."/>
            <person name="Binder M."/>
            <person name="Bloem J."/>
            <person name="Labutti K."/>
            <person name="Salamov A."/>
            <person name="Andreopoulos B."/>
            <person name="Baker S."/>
            <person name="Barry K."/>
            <person name="Bills G."/>
            <person name="Bluhm B."/>
            <person name="Cannon C."/>
            <person name="Castanera R."/>
            <person name="Culley D."/>
            <person name="Daum C."/>
            <person name="Ezra D."/>
            <person name="Gonzalez J."/>
            <person name="Henrissat B."/>
            <person name="Kuo A."/>
            <person name="Liang C."/>
            <person name="Lipzen A."/>
            <person name="Lutzoni F."/>
            <person name="Magnuson J."/>
            <person name="Mondo S."/>
            <person name="Nolan M."/>
            <person name="Ohm R."/>
            <person name="Pangilinan J."/>
            <person name="Park H.-J."/>
            <person name="Ramirez L."/>
            <person name="Alfaro M."/>
            <person name="Sun H."/>
            <person name="Tritt A."/>
            <person name="Yoshinaga Y."/>
            <person name="Zwiers L.-H."/>
            <person name="Turgeon B."/>
            <person name="Goodwin S."/>
            <person name="Spatafora J."/>
            <person name="Crous P."/>
            <person name="Grigoriev I."/>
        </authorList>
    </citation>
    <scope>NUCLEOTIDE SEQUENCE</scope>
    <source>
        <strain evidence="3">CBS 107.79</strain>
    </source>
</reference>
<proteinExistence type="predicted"/>
<keyword evidence="2" id="KW-0812">Transmembrane</keyword>
<protein>
    <recommendedName>
        <fullName evidence="5">Mid2 domain-containing protein</fullName>
    </recommendedName>
</protein>